<gene>
    <name evidence="14" type="ORF">PROFUN_04739</name>
</gene>
<dbReference type="PANTHER" id="PTHR10466:SF0">
    <property type="entry name" value="PHOSPHOMANNOMUTASE"/>
    <property type="match status" value="1"/>
</dbReference>
<dbReference type="EMBL" id="MDYQ01000094">
    <property type="protein sequence ID" value="PRP82876.1"/>
    <property type="molecule type" value="Genomic_DNA"/>
</dbReference>
<evidence type="ECO:0000256" key="9">
    <source>
        <dbReference type="ARBA" id="ARBA00023235"/>
    </source>
</evidence>
<reference evidence="14 15" key="1">
    <citation type="journal article" date="2018" name="Genome Biol. Evol.">
        <title>Multiple Roots of Fruiting Body Formation in Amoebozoa.</title>
        <authorList>
            <person name="Hillmann F."/>
            <person name="Forbes G."/>
            <person name="Novohradska S."/>
            <person name="Ferling I."/>
            <person name="Riege K."/>
            <person name="Groth M."/>
            <person name="Westermann M."/>
            <person name="Marz M."/>
            <person name="Spaller T."/>
            <person name="Winckler T."/>
            <person name="Schaap P."/>
            <person name="Glockner G."/>
        </authorList>
    </citation>
    <scope>NUCLEOTIDE SEQUENCE [LARGE SCALE GENOMIC DNA]</scope>
    <source>
        <strain evidence="14 15">Jena</strain>
    </source>
</reference>
<evidence type="ECO:0000256" key="10">
    <source>
        <dbReference type="PIRSR" id="PIRSR605002-1"/>
    </source>
</evidence>
<feature type="binding site" evidence="12">
    <location>
        <position position="234"/>
    </location>
    <ligand>
        <name>Mg(2+)</name>
        <dbReference type="ChEBI" id="CHEBI:18420"/>
        <label>1</label>
    </ligand>
</feature>
<dbReference type="InterPro" id="IPR043169">
    <property type="entry name" value="PMM_cap"/>
</dbReference>
<evidence type="ECO:0000256" key="7">
    <source>
        <dbReference type="ARBA" id="ARBA00022723"/>
    </source>
</evidence>
<feature type="binding site" evidence="12">
    <location>
        <position position="239"/>
    </location>
    <ligand>
        <name>Mg(2+)</name>
        <dbReference type="ChEBI" id="CHEBI:18420"/>
        <label>1</label>
    </ligand>
</feature>
<dbReference type="InterPro" id="IPR006379">
    <property type="entry name" value="HAD-SF_hydro_IIB"/>
</dbReference>
<evidence type="ECO:0000256" key="6">
    <source>
        <dbReference type="ARBA" id="ARBA00022490"/>
    </source>
</evidence>
<feature type="active site" description="Nucleophile" evidence="10">
    <location>
        <position position="25"/>
    </location>
</feature>
<dbReference type="CDD" id="cd02585">
    <property type="entry name" value="HAD_PMM"/>
    <property type="match status" value="1"/>
</dbReference>
<comment type="cofactor">
    <cofactor evidence="12">
        <name>Mg(2+)</name>
        <dbReference type="ChEBI" id="CHEBI:18420"/>
    </cofactor>
</comment>
<keyword evidence="8 12" id="KW-0460">Magnesium</keyword>
<accession>A0A2P6NFZ3</accession>
<dbReference type="PANTHER" id="PTHR10466">
    <property type="entry name" value="PHOSPHOMANNOMUTASE"/>
    <property type="match status" value="1"/>
</dbReference>
<dbReference type="AlphaFoldDB" id="A0A2P6NFZ3"/>
<evidence type="ECO:0000256" key="13">
    <source>
        <dbReference type="RuleBase" id="RU361118"/>
    </source>
</evidence>
<evidence type="ECO:0000256" key="1">
    <source>
        <dbReference type="ARBA" id="ARBA00004496"/>
    </source>
</evidence>
<comment type="function">
    <text evidence="13">Involved in the synthesis of the GDP-mannose and dolichol-phosphate-mannose required for a number of critical mannosyl transfer reactions.</text>
</comment>
<evidence type="ECO:0000256" key="3">
    <source>
        <dbReference type="ARBA" id="ARBA00009736"/>
    </source>
</evidence>
<dbReference type="UniPathway" id="UPA00126">
    <property type="reaction ID" value="UER00424"/>
</dbReference>
<protein>
    <recommendedName>
        <fullName evidence="5 13">Phosphomannomutase</fullName>
        <ecNumber evidence="5 13">5.4.2.8</ecNumber>
    </recommendedName>
</protein>
<feature type="binding site" evidence="11">
    <location>
        <position position="194"/>
    </location>
    <ligand>
        <name>alpha-D-mannose 1-phosphate</name>
        <dbReference type="ChEBI" id="CHEBI:58409"/>
    </ligand>
</feature>
<sequence length="260" mass="29694">MVGHNQPEGEFDSTSNRDNTLVLFDVDGTLSPSRKSASEAMKETLLKLRKKVSVGVVGGSDLKKIAEQIGSQDYLLSNFDYVFAENGLTFYQDGQFKAQANILKHLGEETLQRIINFTLRYVADLKIPKKRGTFVEYRAGMLNISPIGRNCSQEERDEFFAYDKIHNIRTQMVDAFKKEFHDLPLTFSIGGEISFDVFPTGWDKTYCLQYVEKFQKVYFFGDRTQLGGNDHEIFSHARTIGTTVTSPDDTREKLHKIFQL</sequence>
<dbReference type="SFLD" id="SFLDG01143">
    <property type="entry name" value="C2.B.3:_Phosphomannomutase_Lik"/>
    <property type="match status" value="1"/>
</dbReference>
<comment type="similarity">
    <text evidence="3 13">Belongs to the eukaryotic PMM family.</text>
</comment>
<dbReference type="NCBIfam" id="TIGR01484">
    <property type="entry name" value="HAD-SF-IIB"/>
    <property type="match status" value="1"/>
</dbReference>
<dbReference type="GO" id="GO:0006013">
    <property type="term" value="P:mannose metabolic process"/>
    <property type="evidence" value="ECO:0007669"/>
    <property type="project" value="TreeGrafter"/>
</dbReference>
<feature type="binding site" evidence="11">
    <location>
        <position position="196"/>
    </location>
    <ligand>
        <name>alpha-D-mannose 1-phosphate</name>
        <dbReference type="ChEBI" id="CHEBI:58409"/>
    </ligand>
</feature>
<evidence type="ECO:0000256" key="4">
    <source>
        <dbReference type="ARBA" id="ARBA00011738"/>
    </source>
</evidence>
<feature type="binding site" evidence="11">
    <location>
        <position position="34"/>
    </location>
    <ligand>
        <name>alpha-D-mannose 1-phosphate</name>
        <dbReference type="ChEBI" id="CHEBI:58409"/>
    </ligand>
</feature>
<feature type="binding site" evidence="11">
    <location>
        <position position="149"/>
    </location>
    <ligand>
        <name>alpha-D-mannose 1-phosphate</name>
        <dbReference type="ChEBI" id="CHEBI:58409"/>
    </ligand>
</feature>
<evidence type="ECO:0000256" key="11">
    <source>
        <dbReference type="PIRSR" id="PIRSR605002-2"/>
    </source>
</evidence>
<dbReference type="Pfam" id="PF03332">
    <property type="entry name" value="PMM"/>
    <property type="match status" value="1"/>
</dbReference>
<comment type="subunit">
    <text evidence="4 13">Homodimer.</text>
</comment>
<dbReference type="GO" id="GO:0006487">
    <property type="term" value="P:protein N-linked glycosylation"/>
    <property type="evidence" value="ECO:0007669"/>
    <property type="project" value="TreeGrafter"/>
</dbReference>
<dbReference type="SFLD" id="SFLDF00445">
    <property type="entry name" value="alpha-phosphomannomutase"/>
    <property type="match status" value="1"/>
</dbReference>
<dbReference type="STRING" id="1890364.A0A2P6NFZ3"/>
<dbReference type="SFLD" id="SFLDS00003">
    <property type="entry name" value="Haloacid_Dehalogenase"/>
    <property type="match status" value="1"/>
</dbReference>
<dbReference type="Proteomes" id="UP000241769">
    <property type="component" value="Unassembled WGS sequence"/>
</dbReference>
<dbReference type="InParanoid" id="A0A2P6NFZ3"/>
<dbReference type="InterPro" id="IPR005002">
    <property type="entry name" value="PMM"/>
</dbReference>
<keyword evidence="7 12" id="KW-0479">Metal-binding</keyword>
<comment type="subcellular location">
    <subcellularLocation>
        <location evidence="1 13">Cytoplasm</location>
    </subcellularLocation>
</comment>
<feature type="binding site" evidence="11">
    <location>
        <position position="156"/>
    </location>
    <ligand>
        <name>alpha-D-mannose 1-phosphate</name>
        <dbReference type="ChEBI" id="CHEBI:58409"/>
    </ligand>
</feature>
<dbReference type="InterPro" id="IPR023214">
    <property type="entry name" value="HAD_sf"/>
</dbReference>
<evidence type="ECO:0000313" key="15">
    <source>
        <dbReference type="Proteomes" id="UP000241769"/>
    </source>
</evidence>
<evidence type="ECO:0000256" key="2">
    <source>
        <dbReference type="ARBA" id="ARBA00004699"/>
    </source>
</evidence>
<evidence type="ECO:0000256" key="12">
    <source>
        <dbReference type="PIRSR" id="PIRSR605002-3"/>
    </source>
</evidence>
<dbReference type="FunCoup" id="A0A2P6NFZ3">
    <property type="interactions" value="672"/>
</dbReference>
<keyword evidence="9 13" id="KW-0413">Isomerase</keyword>
<comment type="caution">
    <text evidence="14">The sequence shown here is derived from an EMBL/GenBank/DDBJ whole genome shotgun (WGS) entry which is preliminary data.</text>
</comment>
<evidence type="ECO:0000313" key="14">
    <source>
        <dbReference type="EMBL" id="PRP82876.1"/>
    </source>
</evidence>
<dbReference type="InterPro" id="IPR036412">
    <property type="entry name" value="HAD-like_sf"/>
</dbReference>
<dbReference type="Gene3D" id="3.30.1240.20">
    <property type="match status" value="1"/>
</dbReference>
<keyword evidence="6 13" id="KW-0963">Cytoplasm</keyword>
<comment type="catalytic activity">
    <reaction evidence="13">
        <text>alpha-D-mannose 1-phosphate = D-mannose 6-phosphate</text>
        <dbReference type="Rhea" id="RHEA:11140"/>
        <dbReference type="ChEBI" id="CHEBI:58409"/>
        <dbReference type="ChEBI" id="CHEBI:58735"/>
        <dbReference type="EC" id="5.4.2.8"/>
    </reaction>
</comment>
<dbReference type="SFLD" id="SFLDG01140">
    <property type="entry name" value="C2.B:_Phosphomannomutase_and_P"/>
    <property type="match status" value="1"/>
</dbReference>
<dbReference type="GO" id="GO:0046872">
    <property type="term" value="F:metal ion binding"/>
    <property type="evidence" value="ECO:0007669"/>
    <property type="project" value="UniProtKB-KW"/>
</dbReference>
<evidence type="ECO:0000256" key="8">
    <source>
        <dbReference type="ARBA" id="ARBA00022842"/>
    </source>
</evidence>
<organism evidence="14 15">
    <name type="scientific">Planoprotostelium fungivorum</name>
    <dbReference type="NCBI Taxonomy" id="1890364"/>
    <lineage>
        <taxon>Eukaryota</taxon>
        <taxon>Amoebozoa</taxon>
        <taxon>Evosea</taxon>
        <taxon>Variosea</taxon>
        <taxon>Cavosteliida</taxon>
        <taxon>Cavosteliaceae</taxon>
        <taxon>Planoprotostelium</taxon>
    </lineage>
</organism>
<keyword evidence="15" id="KW-1185">Reference proteome</keyword>
<feature type="binding site" evidence="12">
    <location>
        <position position="27"/>
    </location>
    <ligand>
        <name>Mg(2+)</name>
        <dbReference type="ChEBI" id="CHEBI:18420"/>
        <label>1</label>
    </ligand>
</feature>
<name>A0A2P6NFZ3_9EUKA</name>
<dbReference type="GO" id="GO:0004615">
    <property type="term" value="F:phosphomannomutase activity"/>
    <property type="evidence" value="ECO:0007669"/>
    <property type="project" value="UniProtKB-EC"/>
</dbReference>
<dbReference type="SUPFAM" id="SSF56784">
    <property type="entry name" value="HAD-like"/>
    <property type="match status" value="1"/>
</dbReference>
<evidence type="ECO:0000256" key="5">
    <source>
        <dbReference type="ARBA" id="ARBA00012730"/>
    </source>
</evidence>
<dbReference type="GO" id="GO:0005829">
    <property type="term" value="C:cytosol"/>
    <property type="evidence" value="ECO:0007669"/>
    <property type="project" value="TreeGrafter"/>
</dbReference>
<dbReference type="GO" id="GO:0009298">
    <property type="term" value="P:GDP-mannose biosynthetic process"/>
    <property type="evidence" value="ECO:0007669"/>
    <property type="project" value="UniProtKB-UniPathway"/>
</dbReference>
<comment type="pathway">
    <text evidence="2 13">Nucleotide-sugar biosynthesis; GDP-alpha-D-mannose biosynthesis; alpha-D-mannose 1-phosphate from D-fructose 6-phosphate: step 2/2.</text>
</comment>
<feature type="binding site" evidence="11">
    <location>
        <position position="138"/>
    </location>
    <ligand>
        <name>alpha-D-mannose 1-phosphate</name>
        <dbReference type="ChEBI" id="CHEBI:58409"/>
    </ligand>
</feature>
<dbReference type="Gene3D" id="3.40.50.1000">
    <property type="entry name" value="HAD superfamily/HAD-like"/>
    <property type="match status" value="1"/>
</dbReference>
<dbReference type="FunFam" id="3.30.1240.20:FF:000001">
    <property type="entry name" value="Phosphomannomutase"/>
    <property type="match status" value="1"/>
</dbReference>
<proteinExistence type="inferred from homology"/>
<feature type="binding site" evidence="12">
    <location>
        <position position="25"/>
    </location>
    <ligand>
        <name>Mg(2+)</name>
        <dbReference type="ChEBI" id="CHEBI:18420"/>
        <label>1</label>
    </ligand>
</feature>
<feature type="active site" description="Proton donor/acceptor" evidence="10">
    <location>
        <position position="27"/>
    </location>
</feature>
<dbReference type="EC" id="5.4.2.8" evidence="5 13"/>
<feature type="binding site" evidence="12">
    <location>
        <position position="222"/>
    </location>
    <ligand>
        <name>Mg(2+)</name>
        <dbReference type="ChEBI" id="CHEBI:18420"/>
        <label>1</label>
    </ligand>
</feature>
<dbReference type="OrthoDB" id="10264771at2759"/>